<dbReference type="InterPro" id="IPR011605">
    <property type="entry name" value="NusB_fam"/>
</dbReference>
<evidence type="ECO:0000256" key="6">
    <source>
        <dbReference type="HAMAP-Rule" id="MF_00073"/>
    </source>
</evidence>
<keyword evidence="4 6" id="KW-0805">Transcription regulation</keyword>
<keyword evidence="3 6" id="KW-0694">RNA-binding</keyword>
<dbReference type="InterPro" id="IPR035926">
    <property type="entry name" value="NusB-like_sf"/>
</dbReference>
<dbReference type="PANTHER" id="PTHR11078">
    <property type="entry name" value="N UTILIZATION SUBSTANCE PROTEIN B-RELATED"/>
    <property type="match status" value="1"/>
</dbReference>
<dbReference type="HAMAP" id="MF_00073">
    <property type="entry name" value="NusB"/>
    <property type="match status" value="1"/>
</dbReference>
<dbReference type="InterPro" id="IPR006027">
    <property type="entry name" value="NusB_RsmB_TIM44"/>
</dbReference>
<dbReference type="STRING" id="1617427.UZ20_WS6002001034"/>
<dbReference type="Pfam" id="PF01029">
    <property type="entry name" value="NusB"/>
    <property type="match status" value="1"/>
</dbReference>
<keyword evidence="2 6" id="KW-0889">Transcription antitermination</keyword>
<comment type="function">
    <text evidence="6">Involved in transcription antitermination. Required for transcription of ribosomal RNA (rRNA) genes. Binds specifically to the boxA antiterminator sequence of the ribosomal RNA (rrn) operons.</text>
</comment>
<comment type="caution">
    <text evidence="8">The sequence shown here is derived from an EMBL/GenBank/DDBJ whole genome shotgun (WGS) entry which is preliminary data.</text>
</comment>
<evidence type="ECO:0000313" key="8">
    <source>
        <dbReference type="EMBL" id="KXK07980.1"/>
    </source>
</evidence>
<proteinExistence type="inferred from homology"/>
<evidence type="ECO:0000256" key="5">
    <source>
        <dbReference type="ARBA" id="ARBA00023163"/>
    </source>
</evidence>
<evidence type="ECO:0000259" key="7">
    <source>
        <dbReference type="Pfam" id="PF01029"/>
    </source>
</evidence>
<dbReference type="SUPFAM" id="SSF48013">
    <property type="entry name" value="NusB-like"/>
    <property type="match status" value="1"/>
</dbReference>
<feature type="domain" description="NusB/RsmB/TIM44" evidence="7">
    <location>
        <begin position="8"/>
        <end position="140"/>
    </location>
</feature>
<dbReference type="GO" id="GO:0005829">
    <property type="term" value="C:cytosol"/>
    <property type="evidence" value="ECO:0007669"/>
    <property type="project" value="TreeGrafter"/>
</dbReference>
<dbReference type="GO" id="GO:0006353">
    <property type="term" value="P:DNA-templated transcription termination"/>
    <property type="evidence" value="ECO:0007669"/>
    <property type="project" value="UniProtKB-UniRule"/>
</dbReference>
<name>A0A136KEY9_9BACT</name>
<reference evidence="8 9" key="1">
    <citation type="submission" date="2015-02" db="EMBL/GenBank/DDBJ databases">
        <title>Improved understanding of the partial-nitritation anammox process through 23 genomes representing the majority of the microbial community.</title>
        <authorList>
            <person name="Speth D.R."/>
            <person name="In T Zandt M."/>
            <person name="Guerrero Cruz S."/>
            <person name="Jetten M.S."/>
            <person name="Dutilh B.E."/>
        </authorList>
    </citation>
    <scope>NUCLEOTIDE SEQUENCE [LARGE SCALE GENOMIC DNA]</scope>
    <source>
        <strain evidence="8">OLB21</strain>
    </source>
</reference>
<comment type="similarity">
    <text evidence="1 6">Belongs to the NusB family.</text>
</comment>
<protein>
    <recommendedName>
        <fullName evidence="6">Transcription antitermination protein NusB</fullName>
    </recommendedName>
    <alternativeName>
        <fullName evidence="6">Antitermination factor NusB</fullName>
    </alternativeName>
</protein>
<evidence type="ECO:0000256" key="4">
    <source>
        <dbReference type="ARBA" id="ARBA00023015"/>
    </source>
</evidence>
<sequence length="149" mass="16657">MASSDPRHNARVVALQKLFNESFFDVSLVNSKSTSFDDSSLNSINEIPDEEVDYKLLESIYSGVSRNLTEIDSIISKLAPQWPIDHIAKTDLQILRIAIYEGFIAKLTPEKVAVDEAIELAKEFSNEKSRMFINGALGNLIVNKSDFGF</sequence>
<dbReference type="GO" id="GO:0003723">
    <property type="term" value="F:RNA binding"/>
    <property type="evidence" value="ECO:0007669"/>
    <property type="project" value="UniProtKB-UniRule"/>
</dbReference>
<dbReference type="NCBIfam" id="TIGR01951">
    <property type="entry name" value="nusB"/>
    <property type="match status" value="1"/>
</dbReference>
<keyword evidence="5 6" id="KW-0804">Transcription</keyword>
<evidence type="ECO:0000313" key="9">
    <source>
        <dbReference type="Proteomes" id="UP000070449"/>
    </source>
</evidence>
<dbReference type="Proteomes" id="UP000070449">
    <property type="component" value="Unassembled WGS sequence"/>
</dbReference>
<gene>
    <name evidence="6" type="primary">nusB</name>
    <name evidence="8" type="ORF">UZ20_WS6002001034</name>
</gene>
<dbReference type="GO" id="GO:0031564">
    <property type="term" value="P:transcription antitermination"/>
    <property type="evidence" value="ECO:0007669"/>
    <property type="project" value="UniProtKB-KW"/>
</dbReference>
<dbReference type="AlphaFoldDB" id="A0A136KEY9"/>
<organism evidence="8 9">
    <name type="scientific">candidate division WS6 bacterium OLB21</name>
    <dbReference type="NCBI Taxonomy" id="1617427"/>
    <lineage>
        <taxon>Bacteria</taxon>
        <taxon>Candidatus Dojkabacteria</taxon>
    </lineage>
</organism>
<evidence type="ECO:0000256" key="3">
    <source>
        <dbReference type="ARBA" id="ARBA00022884"/>
    </source>
</evidence>
<dbReference type="EMBL" id="JYPD01000027">
    <property type="protein sequence ID" value="KXK07980.1"/>
    <property type="molecule type" value="Genomic_DNA"/>
</dbReference>
<dbReference type="PANTHER" id="PTHR11078:SF3">
    <property type="entry name" value="ANTITERMINATION NUSB DOMAIN-CONTAINING PROTEIN"/>
    <property type="match status" value="1"/>
</dbReference>
<evidence type="ECO:0000256" key="1">
    <source>
        <dbReference type="ARBA" id="ARBA00005952"/>
    </source>
</evidence>
<dbReference type="Gene3D" id="1.10.940.10">
    <property type="entry name" value="NusB-like"/>
    <property type="match status" value="1"/>
</dbReference>
<accession>A0A136KEY9</accession>
<evidence type="ECO:0000256" key="2">
    <source>
        <dbReference type="ARBA" id="ARBA00022814"/>
    </source>
</evidence>